<name>A0ABD6BFJ0_9EURY</name>
<comment type="caution">
    <text evidence="3">The sequence shown here is derived from an EMBL/GenBank/DDBJ whole genome shotgun (WGS) entry which is preliminary data.</text>
</comment>
<evidence type="ECO:0000313" key="3">
    <source>
        <dbReference type="EMBL" id="MFD1563826.1"/>
    </source>
</evidence>
<feature type="domain" description="DUF2061" evidence="2">
    <location>
        <begin position="19"/>
        <end position="70"/>
    </location>
</feature>
<dbReference type="Pfam" id="PF09834">
    <property type="entry name" value="DUF2061"/>
    <property type="match status" value="1"/>
</dbReference>
<keyword evidence="1" id="KW-0472">Membrane</keyword>
<sequence length="78" mass="8698">MAQSTDVSSRPLQARKRAVIKTLGYRLLMIAITIVVAWVVIGDVRAAIDIGLVANVVKTGTYYAYERLWDRISWGVFA</sequence>
<evidence type="ECO:0000313" key="4">
    <source>
        <dbReference type="Proteomes" id="UP001597076"/>
    </source>
</evidence>
<evidence type="ECO:0000259" key="2">
    <source>
        <dbReference type="Pfam" id="PF09834"/>
    </source>
</evidence>
<dbReference type="AlphaFoldDB" id="A0ABD6BFJ0"/>
<gene>
    <name evidence="3" type="ORF">ACFR99_09720</name>
</gene>
<evidence type="ECO:0000256" key="1">
    <source>
        <dbReference type="SAM" id="Phobius"/>
    </source>
</evidence>
<dbReference type="InterPro" id="IPR018638">
    <property type="entry name" value="DUF2061_membrane"/>
</dbReference>
<dbReference type="EMBL" id="JBHUDI010000005">
    <property type="protein sequence ID" value="MFD1563826.1"/>
    <property type="molecule type" value="Genomic_DNA"/>
</dbReference>
<dbReference type="Proteomes" id="UP001597076">
    <property type="component" value="Unassembled WGS sequence"/>
</dbReference>
<feature type="transmembrane region" description="Helical" evidence="1">
    <location>
        <begin position="23"/>
        <end position="41"/>
    </location>
</feature>
<organism evidence="3 4">
    <name type="scientific">Haloarchaeobius amylolyticus</name>
    <dbReference type="NCBI Taxonomy" id="1198296"/>
    <lineage>
        <taxon>Archaea</taxon>
        <taxon>Methanobacteriati</taxon>
        <taxon>Methanobacteriota</taxon>
        <taxon>Stenosarchaea group</taxon>
        <taxon>Halobacteria</taxon>
        <taxon>Halobacteriales</taxon>
        <taxon>Halorubellaceae</taxon>
        <taxon>Haloarchaeobius</taxon>
    </lineage>
</organism>
<reference evidence="3 4" key="1">
    <citation type="journal article" date="2019" name="Int. J. Syst. Evol. Microbiol.">
        <title>The Global Catalogue of Microorganisms (GCM) 10K type strain sequencing project: providing services to taxonomists for standard genome sequencing and annotation.</title>
        <authorList>
            <consortium name="The Broad Institute Genomics Platform"/>
            <consortium name="The Broad Institute Genome Sequencing Center for Infectious Disease"/>
            <person name="Wu L."/>
            <person name="Ma J."/>
        </authorList>
    </citation>
    <scope>NUCLEOTIDE SEQUENCE [LARGE SCALE GENOMIC DNA]</scope>
    <source>
        <strain evidence="3 4">CGMCC 1.12230</strain>
    </source>
</reference>
<dbReference type="RefSeq" id="WP_390286749.1">
    <property type="nucleotide sequence ID" value="NZ_JBHUDI010000005.1"/>
</dbReference>
<protein>
    <submittedName>
        <fullName evidence="3">DUF2061 domain-containing protein</fullName>
    </submittedName>
</protein>
<keyword evidence="4" id="KW-1185">Reference proteome</keyword>
<keyword evidence="1" id="KW-0812">Transmembrane</keyword>
<accession>A0ABD6BFJ0</accession>
<keyword evidence="1" id="KW-1133">Transmembrane helix</keyword>
<proteinExistence type="predicted"/>